<protein>
    <submittedName>
        <fullName evidence="1">Uncharacterized protein</fullName>
    </submittedName>
</protein>
<name>A0A0P6V7D0_9XANT</name>
<gene>
    <name evidence="1" type="ORF">XAXN_15680</name>
</gene>
<dbReference type="Proteomes" id="UP000054035">
    <property type="component" value="Unassembled WGS sequence"/>
</dbReference>
<dbReference type="AlphaFoldDB" id="A0A0P6V7D0"/>
<comment type="caution">
    <text evidence="1">The sequence shown here is derived from an EMBL/GenBank/DDBJ whole genome shotgun (WGS) entry which is preliminary data.</text>
</comment>
<reference evidence="1 2" key="1">
    <citation type="submission" date="2014-02" db="EMBL/GenBank/DDBJ databases">
        <title>Genome sequence of Xanthomonas axonopodis DSM 3585 (T).</title>
        <authorList>
            <person name="Midha S."/>
            <person name="Patil P.B."/>
        </authorList>
    </citation>
    <scope>NUCLEOTIDE SEQUENCE [LARGE SCALE GENOMIC DNA]</scope>
    <source>
        <strain evidence="1 2">DSM 3585</strain>
    </source>
</reference>
<proteinExistence type="predicted"/>
<evidence type="ECO:0000313" key="2">
    <source>
        <dbReference type="Proteomes" id="UP000054035"/>
    </source>
</evidence>
<evidence type="ECO:0000313" key="1">
    <source>
        <dbReference type="EMBL" id="KPL48108.1"/>
    </source>
</evidence>
<dbReference type="EMBL" id="JFAQ01000174">
    <property type="protein sequence ID" value="KPL48108.1"/>
    <property type="molecule type" value="Genomic_DNA"/>
</dbReference>
<accession>A0A0P6V7D0</accession>
<organism evidence="1 2">
    <name type="scientific">Xanthomonas axonopodis</name>
    <dbReference type="NCBI Taxonomy" id="53413"/>
    <lineage>
        <taxon>Bacteria</taxon>
        <taxon>Pseudomonadati</taxon>
        <taxon>Pseudomonadota</taxon>
        <taxon>Gammaproteobacteria</taxon>
        <taxon>Lysobacterales</taxon>
        <taxon>Lysobacteraceae</taxon>
        <taxon>Xanthomonas</taxon>
    </lineage>
</organism>
<sequence>MPPRFICLARIAKEVEYLLTYGVVSDMPFGMPLYSELKSRGGVGNCLDDAIVGYGLDSNPGRRLEHSLVMKRINLEPIVSLPEDIGKYSVGHDPNSVRWQILLIAGYVHGLAVHYAELRGRQMCHKRSALLNIHFLQPAANAEDWHIQLCCDRQRDTRQAIPGSVSFPRDNVVVGTFPTALSSINDVCIEI</sequence>